<dbReference type="EMBL" id="HBUF01061097">
    <property type="protein sequence ID" value="CAG6625878.1"/>
    <property type="molecule type" value="Transcribed_RNA"/>
</dbReference>
<proteinExistence type="predicted"/>
<accession>A0A8D8Q6F5</accession>
<feature type="transmembrane region" description="Helical" evidence="2">
    <location>
        <begin position="195"/>
        <end position="216"/>
    </location>
</feature>
<dbReference type="EMBL" id="HBUF01362305">
    <property type="protein sequence ID" value="CAG6721544.1"/>
    <property type="molecule type" value="Transcribed_RNA"/>
</dbReference>
<organism evidence="3">
    <name type="scientific">Cacopsylla melanoneura</name>
    <dbReference type="NCBI Taxonomy" id="428564"/>
    <lineage>
        <taxon>Eukaryota</taxon>
        <taxon>Metazoa</taxon>
        <taxon>Ecdysozoa</taxon>
        <taxon>Arthropoda</taxon>
        <taxon>Hexapoda</taxon>
        <taxon>Insecta</taxon>
        <taxon>Pterygota</taxon>
        <taxon>Neoptera</taxon>
        <taxon>Paraneoptera</taxon>
        <taxon>Hemiptera</taxon>
        <taxon>Sternorrhyncha</taxon>
        <taxon>Psylloidea</taxon>
        <taxon>Psyllidae</taxon>
        <taxon>Psyllinae</taxon>
        <taxon>Cacopsylla</taxon>
    </lineage>
</organism>
<evidence type="ECO:0000256" key="2">
    <source>
        <dbReference type="SAM" id="Phobius"/>
    </source>
</evidence>
<keyword evidence="2" id="KW-0472">Membrane</keyword>
<dbReference type="EMBL" id="HBUF01228759">
    <property type="protein sequence ID" value="CAG6672509.1"/>
    <property type="molecule type" value="Transcribed_RNA"/>
</dbReference>
<keyword evidence="2" id="KW-0812">Transmembrane</keyword>
<evidence type="ECO:0000313" key="3">
    <source>
        <dbReference type="EMBL" id="CAG6625875.1"/>
    </source>
</evidence>
<dbReference type="AlphaFoldDB" id="A0A8D8Q6F5"/>
<feature type="compositionally biased region" description="Basic residues" evidence="1">
    <location>
        <begin position="71"/>
        <end position="108"/>
    </location>
</feature>
<protein>
    <submittedName>
        <fullName evidence="3">Uncharacterized protein</fullName>
    </submittedName>
</protein>
<dbReference type="EMBL" id="HBUF01061096">
    <property type="protein sequence ID" value="CAG6625877.1"/>
    <property type="molecule type" value="Transcribed_RNA"/>
</dbReference>
<feature type="compositionally biased region" description="Basic residues" evidence="1">
    <location>
        <begin position="159"/>
        <end position="175"/>
    </location>
</feature>
<dbReference type="EMBL" id="HBUF01362303">
    <property type="protein sequence ID" value="CAG6721540.1"/>
    <property type="molecule type" value="Transcribed_RNA"/>
</dbReference>
<evidence type="ECO:0000256" key="1">
    <source>
        <dbReference type="SAM" id="MobiDB-lite"/>
    </source>
</evidence>
<sequence>MEGILCTKKLDKACSTDEDFRIDMEDYVSSSEWKMKQIENVLTALVNNKFVSLNRQKSHSIVSSIYSSHHEKSKRRSRHKHCHNIKHHHHNHHHGNHNHHNHHHHHHRDTSQDNQLTEQQDLCLSLDEDPQTMEEMARVQQWSSESDPQLYREGVRDGKVRRKRKRKRRRKRLRNNGRNGVVMIDPNDLPKRAKWTIIITAGLLLLTCMLLVGITLRMAPIIDQMVRNQNEELLNSLNRQELNESMYLMMGR</sequence>
<feature type="region of interest" description="Disordered" evidence="1">
    <location>
        <begin position="134"/>
        <end position="179"/>
    </location>
</feature>
<dbReference type="EMBL" id="HBUF01061095">
    <property type="protein sequence ID" value="CAG6625876.1"/>
    <property type="molecule type" value="Transcribed_RNA"/>
</dbReference>
<feature type="region of interest" description="Disordered" evidence="1">
    <location>
        <begin position="67"/>
        <end position="117"/>
    </location>
</feature>
<name>A0A8D8Q6F5_9HEMI</name>
<reference evidence="3" key="1">
    <citation type="submission" date="2021-05" db="EMBL/GenBank/DDBJ databases">
        <authorList>
            <person name="Alioto T."/>
            <person name="Alioto T."/>
            <person name="Gomez Garrido J."/>
        </authorList>
    </citation>
    <scope>NUCLEOTIDE SEQUENCE</scope>
</reference>
<keyword evidence="2" id="KW-1133">Transmembrane helix</keyword>
<dbReference type="EMBL" id="HBUF01061094">
    <property type="protein sequence ID" value="CAG6625875.1"/>
    <property type="molecule type" value="Transcribed_RNA"/>
</dbReference>